<comment type="caution">
    <text evidence="2">The sequence shown here is derived from an EMBL/GenBank/DDBJ whole genome shotgun (WGS) entry which is preliminary data.</text>
</comment>
<protein>
    <submittedName>
        <fullName evidence="2">Uncharacterized protein</fullName>
    </submittedName>
</protein>
<proteinExistence type="predicted"/>
<dbReference type="RefSeq" id="WP_269880386.1">
    <property type="nucleotide sequence ID" value="NZ_JAQAGZ010000003.1"/>
</dbReference>
<keyword evidence="3" id="KW-1185">Reference proteome</keyword>
<name>A0ABT4Q580_9BACL</name>
<evidence type="ECO:0000313" key="2">
    <source>
        <dbReference type="EMBL" id="MCZ8511996.1"/>
    </source>
</evidence>
<keyword evidence="1" id="KW-1133">Transmembrane helix</keyword>
<gene>
    <name evidence="2" type="ORF">O9H85_06065</name>
</gene>
<reference evidence="2 3" key="1">
    <citation type="submission" date="2022-12" db="EMBL/GenBank/DDBJ databases">
        <title>Draft genome sequence of Paenibacillus sp. dW9.</title>
        <authorList>
            <person name="Choi E.-W."/>
            <person name="Kim D.-U."/>
        </authorList>
    </citation>
    <scope>NUCLEOTIDE SEQUENCE [LARGE SCALE GENOMIC DNA]</scope>
    <source>
        <strain evidence="3">dW9</strain>
    </source>
</reference>
<sequence length="86" mass="10215">MSGMNEAQAAKWSRRRQMGKAKYVMYLGVAAWGFILTGLTTLSEWLTMGTYTPNWFFARLVVFSFIGFFVMNLRWENQERKFKERK</sequence>
<dbReference type="EMBL" id="JAQAGZ010000003">
    <property type="protein sequence ID" value="MCZ8511996.1"/>
    <property type="molecule type" value="Genomic_DNA"/>
</dbReference>
<evidence type="ECO:0000313" key="3">
    <source>
        <dbReference type="Proteomes" id="UP001527882"/>
    </source>
</evidence>
<feature type="transmembrane region" description="Helical" evidence="1">
    <location>
        <begin position="23"/>
        <end position="43"/>
    </location>
</feature>
<organism evidence="2 3">
    <name type="scientific">Paenibacillus gyeongsangnamensis</name>
    <dbReference type="NCBI Taxonomy" id="3388067"/>
    <lineage>
        <taxon>Bacteria</taxon>
        <taxon>Bacillati</taxon>
        <taxon>Bacillota</taxon>
        <taxon>Bacilli</taxon>
        <taxon>Bacillales</taxon>
        <taxon>Paenibacillaceae</taxon>
        <taxon>Paenibacillus</taxon>
    </lineage>
</organism>
<keyword evidence="1" id="KW-0472">Membrane</keyword>
<accession>A0ABT4Q580</accession>
<dbReference type="Proteomes" id="UP001527882">
    <property type="component" value="Unassembled WGS sequence"/>
</dbReference>
<feature type="transmembrane region" description="Helical" evidence="1">
    <location>
        <begin position="55"/>
        <end position="75"/>
    </location>
</feature>
<keyword evidence="1" id="KW-0812">Transmembrane</keyword>
<evidence type="ECO:0000256" key="1">
    <source>
        <dbReference type="SAM" id="Phobius"/>
    </source>
</evidence>